<dbReference type="PANTHER" id="PTHR36492">
    <property type="match status" value="1"/>
</dbReference>
<dbReference type="RefSeq" id="WP_315731803.1">
    <property type="nucleotide sequence ID" value="NZ_JAVYII010000002.1"/>
</dbReference>
<dbReference type="Pfam" id="PF00149">
    <property type="entry name" value="Metallophos"/>
    <property type="match status" value="1"/>
</dbReference>
<dbReference type="PANTHER" id="PTHR36492:SF2">
    <property type="entry name" value="[ACYL-CARRIER-PROTEIN] PHOSPHODIESTERASE PPTH"/>
    <property type="match status" value="1"/>
</dbReference>
<dbReference type="Proteomes" id="UP001268542">
    <property type="component" value="Unassembled WGS sequence"/>
</dbReference>
<dbReference type="CDD" id="cd00838">
    <property type="entry name" value="MPP_superfamily"/>
    <property type="match status" value="1"/>
</dbReference>
<reference evidence="2 3" key="1">
    <citation type="submission" date="2023-08" db="EMBL/GenBank/DDBJ databases">
        <title>Nocardioides seae sp. nov., a bacterium isolated from a soil.</title>
        <authorList>
            <person name="Wang X."/>
        </authorList>
    </citation>
    <scope>NUCLEOTIDE SEQUENCE [LARGE SCALE GENOMIC DNA]</scope>
    <source>
        <strain evidence="2 3">YZH12</strain>
    </source>
</reference>
<evidence type="ECO:0000259" key="1">
    <source>
        <dbReference type="Pfam" id="PF00149"/>
    </source>
</evidence>
<sequence length="291" mass="32534">MTPPHVEPGCAATGHPHLLAVGDLHVRHPENADVVAGLAPRHPDDWLLVAGDVAETTDVVLATLASLADRFAQVVWTPGNHELWTHPHDPDQRRGVERYEHLVERCRELGVLTPEDEYARWSAPEGDLLVAPLFLLYDYSFRDPGTSAAQALSAARSARQYLSDQFLLQPDPHPDRPAWCHDRVATTEARLAALRAAEPTAGLVTVSHYPLAEEPTRAVASHHLRLWCGTRLTADWHRRFAVDVAVYGHLHIPRTTRVDGVRFEEVSLGYPRERQRWGVTTYEPRVVACGR</sequence>
<dbReference type="InterPro" id="IPR004843">
    <property type="entry name" value="Calcineurin-like_PHP"/>
</dbReference>
<evidence type="ECO:0000313" key="2">
    <source>
        <dbReference type="EMBL" id="MDT9592372.1"/>
    </source>
</evidence>
<feature type="domain" description="Calcineurin-like phosphoesterase" evidence="1">
    <location>
        <begin position="18"/>
        <end position="253"/>
    </location>
</feature>
<dbReference type="Gene3D" id="3.60.21.10">
    <property type="match status" value="1"/>
</dbReference>
<name>A0ABU3PT15_9ACTN</name>
<dbReference type="SUPFAM" id="SSF56300">
    <property type="entry name" value="Metallo-dependent phosphatases"/>
    <property type="match status" value="1"/>
</dbReference>
<gene>
    <name evidence="2" type="ORF">RDV89_04800</name>
</gene>
<accession>A0ABU3PT15</accession>
<dbReference type="EMBL" id="JAVYII010000002">
    <property type="protein sequence ID" value="MDT9592372.1"/>
    <property type="molecule type" value="Genomic_DNA"/>
</dbReference>
<keyword evidence="3" id="KW-1185">Reference proteome</keyword>
<evidence type="ECO:0000313" key="3">
    <source>
        <dbReference type="Proteomes" id="UP001268542"/>
    </source>
</evidence>
<dbReference type="InterPro" id="IPR029052">
    <property type="entry name" value="Metallo-depent_PP-like"/>
</dbReference>
<organism evidence="2 3">
    <name type="scientific">Nocardioides imazamoxiresistens</name>
    <dbReference type="NCBI Taxonomy" id="3231893"/>
    <lineage>
        <taxon>Bacteria</taxon>
        <taxon>Bacillati</taxon>
        <taxon>Actinomycetota</taxon>
        <taxon>Actinomycetes</taxon>
        <taxon>Propionibacteriales</taxon>
        <taxon>Nocardioidaceae</taxon>
        <taxon>Nocardioides</taxon>
    </lineage>
</organism>
<protein>
    <submittedName>
        <fullName evidence="2">Metallophosphoesterase</fullName>
    </submittedName>
</protein>
<comment type="caution">
    <text evidence="2">The sequence shown here is derived from an EMBL/GenBank/DDBJ whole genome shotgun (WGS) entry which is preliminary data.</text>
</comment>
<proteinExistence type="predicted"/>
<dbReference type="InterPro" id="IPR052963">
    <property type="entry name" value="Pantetheine_PDE"/>
</dbReference>